<reference evidence="1 2" key="1">
    <citation type="submission" date="2016-02" db="EMBL/GenBank/DDBJ databases">
        <title>A draft genome sequence of Candidatus Phytoplasma oryzae strain Mbita1, the causative agent of Napier Grass stunt disease in Kenya.</title>
        <authorList>
            <person name="Fischer A."/>
            <person name="Santa-Cruz I."/>
            <person name="Wambua L."/>
            <person name="Olds C."/>
            <person name="Midega C."/>
            <person name="Dickinson M."/>
            <person name="Kawicha P."/>
            <person name="Khan Z."/>
            <person name="Masiga D."/>
            <person name="Jores J."/>
            <person name="Bernd S."/>
        </authorList>
    </citation>
    <scope>NUCLEOTIDE SEQUENCE [LARGE SCALE GENOMIC DNA]</scope>
    <source>
        <strain evidence="1">Mbita1</strain>
    </source>
</reference>
<sequence>MPKIVLGCLDSSKISFSVCGKIIFLLLLYKVSSISKKNILLFIAQNLLL</sequence>
<dbReference type="RefSeq" id="WP_235590197.1">
    <property type="nucleotide sequence ID" value="NZ_JHUK01000001.1"/>
</dbReference>
<dbReference type="AlphaFoldDB" id="A0A139JR74"/>
<protein>
    <submittedName>
        <fullName evidence="1">Uncharacterized protein</fullName>
    </submittedName>
</protein>
<name>A0A139JR74_9MOLU</name>
<dbReference type="PATRIC" id="fig|203274.3.peg.109"/>
<dbReference type="EMBL" id="LTBM01000001">
    <property type="protein sequence ID" value="KXT29465.1"/>
    <property type="molecule type" value="Genomic_DNA"/>
</dbReference>
<dbReference type="Proteomes" id="UP000070069">
    <property type="component" value="Unassembled WGS sequence"/>
</dbReference>
<evidence type="ECO:0000313" key="1">
    <source>
        <dbReference type="EMBL" id="KXT29465.1"/>
    </source>
</evidence>
<evidence type="ECO:0000313" key="2">
    <source>
        <dbReference type="Proteomes" id="UP000070069"/>
    </source>
</evidence>
<accession>A0A139JR74</accession>
<gene>
    <name evidence="1" type="ORF">AXA84_0111</name>
</gene>
<comment type="caution">
    <text evidence="1">The sequence shown here is derived from an EMBL/GenBank/DDBJ whole genome shotgun (WGS) entry which is preliminary data.</text>
</comment>
<proteinExistence type="predicted"/>
<organism evidence="1 2">
    <name type="scientific">Candidatus Phytoplasma oryzae</name>
    <dbReference type="NCBI Taxonomy" id="203274"/>
    <lineage>
        <taxon>Bacteria</taxon>
        <taxon>Bacillati</taxon>
        <taxon>Mycoplasmatota</taxon>
        <taxon>Mollicutes</taxon>
        <taxon>Acholeplasmatales</taxon>
        <taxon>Acholeplasmataceae</taxon>
        <taxon>Candidatus Phytoplasma</taxon>
        <taxon>16SrXI (Rice yellow dwarf group)</taxon>
    </lineage>
</organism>